<evidence type="ECO:0000313" key="3">
    <source>
        <dbReference type="EMBL" id="CBQ72500.1"/>
    </source>
</evidence>
<reference evidence="3 4" key="1">
    <citation type="journal article" date="2010" name="Science">
        <title>Pathogenicity determinants in smut fungi revealed by genome comparison.</title>
        <authorList>
            <person name="Schirawski J."/>
            <person name="Mannhaupt G."/>
            <person name="Muench K."/>
            <person name="Brefort T."/>
            <person name="Schipper K."/>
            <person name="Doehlemann G."/>
            <person name="Di Stasio M."/>
            <person name="Roessel N."/>
            <person name="Mendoza-Mendoza A."/>
            <person name="Pester D."/>
            <person name="Mueller O."/>
            <person name="Winterberg B."/>
            <person name="Meyer E."/>
            <person name="Ghareeb H."/>
            <person name="Wollenberg T."/>
            <person name="Muensterkoetter M."/>
            <person name="Wong P."/>
            <person name="Walter M."/>
            <person name="Stukenbrock E."/>
            <person name="Gueldener U."/>
            <person name="Kahmann R."/>
        </authorList>
    </citation>
    <scope>NUCLEOTIDE SEQUENCE [LARGE SCALE GENOMIC DNA]</scope>
    <source>
        <strain evidence="4">SRZ2</strain>
    </source>
</reference>
<dbReference type="HOGENOM" id="CLU_107723_0_0_1"/>
<keyword evidence="4" id="KW-1185">Reference proteome</keyword>
<evidence type="ECO:0000256" key="2">
    <source>
        <dbReference type="SAM" id="SignalP"/>
    </source>
</evidence>
<feature type="compositionally biased region" description="Basic and acidic residues" evidence="1">
    <location>
        <begin position="94"/>
        <end position="111"/>
    </location>
</feature>
<dbReference type="VEuPathDB" id="FungiDB:sr13209"/>
<dbReference type="eggNOG" id="ENOG502R2YN">
    <property type="taxonomic scope" value="Eukaryota"/>
</dbReference>
<feature type="compositionally biased region" description="Low complexity" evidence="1">
    <location>
        <begin position="115"/>
        <end position="126"/>
    </location>
</feature>
<sequence length="175" mass="17623">MQLRTSLATLLVVALSLAHTASAAPRDDAAHKFTKREPGTHVHHHYGGSSGGGGGMMGSSGGSMARNVVGGTLLAGGAGFAATAGSIGAHNMFHHNDDDGERKGGEGEGGRGAESAQQVVSQQPVYAQPPPQPRAQGGVRPVGIMMSDGSVLPVAGQAQAARDPVDGVFVFPHTK</sequence>
<name>E6ZZ43_SPORE</name>
<dbReference type="AlphaFoldDB" id="E6ZZ43"/>
<feature type="region of interest" description="Disordered" evidence="1">
    <location>
        <begin position="34"/>
        <end position="59"/>
    </location>
</feature>
<dbReference type="EMBL" id="FQ311463">
    <property type="protein sequence ID" value="CBQ72500.1"/>
    <property type="molecule type" value="Genomic_DNA"/>
</dbReference>
<feature type="region of interest" description="Disordered" evidence="1">
    <location>
        <begin position="91"/>
        <end position="142"/>
    </location>
</feature>
<keyword evidence="2" id="KW-0732">Signal</keyword>
<dbReference type="Proteomes" id="UP000008867">
    <property type="component" value="Chromosome 4"/>
</dbReference>
<evidence type="ECO:0000256" key="1">
    <source>
        <dbReference type="SAM" id="MobiDB-lite"/>
    </source>
</evidence>
<feature type="signal peptide" evidence="2">
    <location>
        <begin position="1"/>
        <end position="23"/>
    </location>
</feature>
<evidence type="ECO:0000313" key="4">
    <source>
        <dbReference type="Proteomes" id="UP000008867"/>
    </source>
</evidence>
<feature type="compositionally biased region" description="Gly residues" evidence="1">
    <location>
        <begin position="48"/>
        <end position="59"/>
    </location>
</feature>
<gene>
    <name evidence="3" type="ORF">sr13209</name>
</gene>
<feature type="chain" id="PRO_5003215044" evidence="2">
    <location>
        <begin position="24"/>
        <end position="175"/>
    </location>
</feature>
<protein>
    <submittedName>
        <fullName evidence="3">Uncharacterized protein</fullName>
    </submittedName>
</protein>
<accession>E6ZZ43</accession>
<proteinExistence type="predicted"/>
<organism evidence="3 4">
    <name type="scientific">Sporisorium reilianum (strain SRZ2)</name>
    <name type="common">Maize head smut fungus</name>
    <dbReference type="NCBI Taxonomy" id="999809"/>
    <lineage>
        <taxon>Eukaryota</taxon>
        <taxon>Fungi</taxon>
        <taxon>Dikarya</taxon>
        <taxon>Basidiomycota</taxon>
        <taxon>Ustilaginomycotina</taxon>
        <taxon>Ustilaginomycetes</taxon>
        <taxon>Ustilaginales</taxon>
        <taxon>Ustilaginaceae</taxon>
        <taxon>Sporisorium</taxon>
    </lineage>
</organism>